<evidence type="ECO:0000256" key="1">
    <source>
        <dbReference type="ARBA" id="ARBA00023015"/>
    </source>
</evidence>
<protein>
    <submittedName>
        <fullName evidence="5">Winged helix-turn-helix transcriptional regulator</fullName>
    </submittedName>
</protein>
<dbReference type="InterPro" id="IPR036390">
    <property type="entry name" value="WH_DNA-bd_sf"/>
</dbReference>
<keyword evidence="3" id="KW-0804">Transcription</keyword>
<dbReference type="InterPro" id="IPR000835">
    <property type="entry name" value="HTH_MarR-typ"/>
</dbReference>
<reference evidence="5 6" key="1">
    <citation type="submission" date="2019-07" db="EMBL/GenBank/DDBJ databases">
        <authorList>
            <person name="Kim J.K."/>
            <person name="Cheong H.-M."/>
            <person name="Choi Y."/>
            <person name="Hwang K.J."/>
            <person name="Lee S."/>
            <person name="Choi C."/>
        </authorList>
    </citation>
    <scope>NUCLEOTIDE SEQUENCE [LARGE SCALE GENOMIC DNA]</scope>
    <source>
        <strain evidence="5 6">KS 22</strain>
    </source>
</reference>
<dbReference type="InterPro" id="IPR036388">
    <property type="entry name" value="WH-like_DNA-bd_sf"/>
</dbReference>
<dbReference type="Gene3D" id="1.10.10.10">
    <property type="entry name" value="Winged helix-like DNA-binding domain superfamily/Winged helix DNA-binding domain"/>
    <property type="match status" value="1"/>
</dbReference>
<dbReference type="SUPFAM" id="SSF46785">
    <property type="entry name" value="Winged helix' DNA-binding domain"/>
    <property type="match status" value="1"/>
</dbReference>
<evidence type="ECO:0000313" key="6">
    <source>
        <dbReference type="Proteomes" id="UP000515679"/>
    </source>
</evidence>
<dbReference type="PROSITE" id="PS01117">
    <property type="entry name" value="HTH_MARR_1"/>
    <property type="match status" value="1"/>
</dbReference>
<evidence type="ECO:0000259" key="4">
    <source>
        <dbReference type="PROSITE" id="PS50995"/>
    </source>
</evidence>
<evidence type="ECO:0000313" key="5">
    <source>
        <dbReference type="EMBL" id="QMV40995.1"/>
    </source>
</evidence>
<dbReference type="GO" id="GO:0006950">
    <property type="term" value="P:response to stress"/>
    <property type="evidence" value="ECO:0007669"/>
    <property type="project" value="TreeGrafter"/>
</dbReference>
<evidence type="ECO:0000256" key="3">
    <source>
        <dbReference type="ARBA" id="ARBA00023163"/>
    </source>
</evidence>
<dbReference type="EMBL" id="CP041969">
    <property type="protein sequence ID" value="QMV40995.1"/>
    <property type="molecule type" value="Genomic_DNA"/>
</dbReference>
<dbReference type="CDD" id="cd00090">
    <property type="entry name" value="HTH_ARSR"/>
    <property type="match status" value="1"/>
</dbReference>
<organism evidence="5 6">
    <name type="scientific">Cohnella cholangitidis</name>
    <dbReference type="NCBI Taxonomy" id="2598458"/>
    <lineage>
        <taxon>Bacteria</taxon>
        <taxon>Bacillati</taxon>
        <taxon>Bacillota</taxon>
        <taxon>Bacilli</taxon>
        <taxon>Bacillales</taxon>
        <taxon>Paenibacillaceae</taxon>
        <taxon>Cohnella</taxon>
    </lineage>
</organism>
<name>A0A7G5BVL1_9BACL</name>
<dbReference type="Proteomes" id="UP000515679">
    <property type="component" value="Chromosome"/>
</dbReference>
<keyword evidence="1" id="KW-0805">Transcription regulation</keyword>
<dbReference type="SMART" id="SM00347">
    <property type="entry name" value="HTH_MARR"/>
    <property type="match status" value="1"/>
</dbReference>
<dbReference type="PANTHER" id="PTHR33164">
    <property type="entry name" value="TRANSCRIPTIONAL REGULATOR, MARR FAMILY"/>
    <property type="match status" value="1"/>
</dbReference>
<dbReference type="InterPro" id="IPR039422">
    <property type="entry name" value="MarR/SlyA-like"/>
</dbReference>
<gene>
    <name evidence="5" type="ORF">FPL14_07070</name>
</gene>
<feature type="domain" description="HTH marR-type" evidence="4">
    <location>
        <begin position="8"/>
        <end position="142"/>
    </location>
</feature>
<dbReference type="RefSeq" id="WP_182302352.1">
    <property type="nucleotide sequence ID" value="NZ_CP041969.1"/>
</dbReference>
<accession>A0A7G5BVL1</accession>
<dbReference type="InterPro" id="IPR023187">
    <property type="entry name" value="Tscrpt_reg_MarR-type_CS"/>
</dbReference>
<dbReference type="Pfam" id="PF12802">
    <property type="entry name" value="MarR_2"/>
    <property type="match status" value="1"/>
</dbReference>
<dbReference type="KEGG" id="cchl:FPL14_07070"/>
<evidence type="ECO:0000256" key="2">
    <source>
        <dbReference type="ARBA" id="ARBA00023125"/>
    </source>
</evidence>
<keyword evidence="6" id="KW-1185">Reference proteome</keyword>
<dbReference type="InterPro" id="IPR011991">
    <property type="entry name" value="ArsR-like_HTH"/>
</dbReference>
<sequence length="156" mass="17703">MAEEESMGYELTILFATAFRLAVEELHNELAKIGFDDVRPSHGFIFQKISHGGATGNEIAEHLGITKQAASLTIDYLEKHGYVVRKPHPSDRRGKWIVLTERGWQCIQATERIFSSIENSWGKVLGDEKIRSLRTDMQDLINTFSKGKPGTFRPVW</sequence>
<dbReference type="GO" id="GO:0003677">
    <property type="term" value="F:DNA binding"/>
    <property type="evidence" value="ECO:0007669"/>
    <property type="project" value="UniProtKB-KW"/>
</dbReference>
<dbReference type="PANTHER" id="PTHR33164:SF99">
    <property type="entry name" value="MARR FAMILY REGULATORY PROTEIN"/>
    <property type="match status" value="1"/>
</dbReference>
<dbReference type="GO" id="GO:0003700">
    <property type="term" value="F:DNA-binding transcription factor activity"/>
    <property type="evidence" value="ECO:0007669"/>
    <property type="project" value="InterPro"/>
</dbReference>
<dbReference type="PROSITE" id="PS50995">
    <property type="entry name" value="HTH_MARR_2"/>
    <property type="match status" value="1"/>
</dbReference>
<dbReference type="PRINTS" id="PR00598">
    <property type="entry name" value="HTHMARR"/>
</dbReference>
<proteinExistence type="predicted"/>
<keyword evidence="2" id="KW-0238">DNA-binding</keyword>
<dbReference type="AlphaFoldDB" id="A0A7G5BVL1"/>